<comment type="caution">
    <text evidence="1">The sequence shown here is derived from an EMBL/GenBank/DDBJ whole genome shotgun (WGS) entry which is preliminary data.</text>
</comment>
<dbReference type="AlphaFoldDB" id="A0AAW5I346"/>
<organism evidence="1 2">
    <name type="scientific">Segatella copri</name>
    <dbReference type="NCBI Taxonomy" id="165179"/>
    <lineage>
        <taxon>Bacteria</taxon>
        <taxon>Pseudomonadati</taxon>
        <taxon>Bacteroidota</taxon>
        <taxon>Bacteroidia</taxon>
        <taxon>Bacteroidales</taxon>
        <taxon>Prevotellaceae</taxon>
        <taxon>Segatella</taxon>
    </lineage>
</organism>
<gene>
    <name evidence="1" type="ORF">NND11_14055</name>
</gene>
<proteinExistence type="predicted"/>
<dbReference type="Proteomes" id="UP001206014">
    <property type="component" value="Unassembled WGS sequence"/>
</dbReference>
<evidence type="ECO:0000313" key="2">
    <source>
        <dbReference type="Proteomes" id="UP001206014"/>
    </source>
</evidence>
<dbReference type="RefSeq" id="WP_234564769.1">
    <property type="nucleotide sequence ID" value="NZ_JAJTTD010000024.1"/>
</dbReference>
<evidence type="ECO:0000313" key="1">
    <source>
        <dbReference type="EMBL" id="MCP9502648.1"/>
    </source>
</evidence>
<sequence>MKVKIYTEKEFERQLRKLSKKYRSMLDDYDAFLTGLEQDPFQGTSLGKGVRKVRMAIASKGKGKSGGARVITYNLYQEGDSVIIDLLTIYDKGEISNISDEFISFLLDKRKKIIRRICRLCDFGTS</sequence>
<dbReference type="EMBL" id="JANDXR010000022">
    <property type="protein sequence ID" value="MCP9502648.1"/>
    <property type="molecule type" value="Genomic_DNA"/>
</dbReference>
<accession>A0AAW5I346</accession>
<reference evidence="1" key="1">
    <citation type="submission" date="2022-07" db="EMBL/GenBank/DDBJ databases">
        <title>Prevotella copri.</title>
        <authorList>
            <person name="Yang C."/>
        </authorList>
    </citation>
    <scope>NUCLEOTIDE SEQUENCE</scope>
    <source>
        <strain evidence="1">HF88</strain>
    </source>
</reference>
<protein>
    <submittedName>
        <fullName evidence="1">Addiction module toxin RelE</fullName>
    </submittedName>
</protein>
<name>A0AAW5I346_9BACT</name>